<organism evidence="1 2">
    <name type="scientific">Ketobacter alkanivorans</name>
    <dbReference type="NCBI Taxonomy" id="1917421"/>
    <lineage>
        <taxon>Bacteria</taxon>
        <taxon>Pseudomonadati</taxon>
        <taxon>Pseudomonadota</taxon>
        <taxon>Gammaproteobacteria</taxon>
        <taxon>Pseudomonadales</taxon>
        <taxon>Ketobacteraceae</taxon>
        <taxon>Ketobacter</taxon>
    </lineage>
</organism>
<gene>
    <name evidence="1" type="ORF">Kalk_02950</name>
</gene>
<dbReference type="KEGG" id="kak:Kalk_02950"/>
<dbReference type="Proteomes" id="UP000235116">
    <property type="component" value="Chromosome"/>
</dbReference>
<dbReference type="AlphaFoldDB" id="A0A2K9LIX7"/>
<proteinExistence type="predicted"/>
<name>A0A2K9LIX7_9GAMM</name>
<keyword evidence="2" id="KW-1185">Reference proteome</keyword>
<reference evidence="2" key="1">
    <citation type="submission" date="2017-08" db="EMBL/GenBank/DDBJ databases">
        <title>Direct submision.</title>
        <authorList>
            <person name="Kim S.-J."/>
            <person name="Rhee S.-K."/>
        </authorList>
    </citation>
    <scope>NUCLEOTIDE SEQUENCE [LARGE SCALE GENOMIC DNA]</scope>
    <source>
        <strain evidence="2">GI5</strain>
    </source>
</reference>
<accession>A0A2K9LIX7</accession>
<evidence type="ECO:0000313" key="2">
    <source>
        <dbReference type="Proteomes" id="UP000235116"/>
    </source>
</evidence>
<evidence type="ECO:0000313" key="1">
    <source>
        <dbReference type="EMBL" id="AUM11445.1"/>
    </source>
</evidence>
<dbReference type="RefSeq" id="WP_101892785.1">
    <property type="nucleotide sequence ID" value="NZ_CP022684.1"/>
</dbReference>
<protein>
    <submittedName>
        <fullName evidence="1">Uncharacterized protein</fullName>
    </submittedName>
</protein>
<dbReference type="EMBL" id="CP022684">
    <property type="protein sequence ID" value="AUM11445.1"/>
    <property type="molecule type" value="Genomic_DNA"/>
</dbReference>
<sequence>MGINPLDFRQYVVRPTLKKLGAWTPSLENLLLGSAAQASQLGMELQCDAGLGVYKIKRELHHRVWDEFLAFDADLASKVRGFASQREFLANPDMELAINLAYSTAIAWGVYALNKAEIPEDENNPEALAWCWYHHFRTDEHLKPEHFLAGYKVLSAPATKNKSATKARIIAA</sequence>
<dbReference type="OrthoDB" id="7355818at2"/>